<evidence type="ECO:0000256" key="1">
    <source>
        <dbReference type="ARBA" id="ARBA00001974"/>
    </source>
</evidence>
<sequence>MATKNDNPNFYDCLIIGAGISGINVAYRLQEQSPNQSYAILEARDSLGGTWDLFKYPGIRSDSDMYTFGFEFYPWKQYRTMADGASIKQYLTDAANTFGIDKHIRYRHKLVSANWSTDQQNWSFSIHTPEGQKNMRSRFVVFCTGYYDYNEAMPANIPGIENFQGKVVHPQFWPEDLDYENKDVVIVGSGATAVTLLPNIAKKTNKVIMLQRSPTYIATVPQRDNLSYWPARFLPLSWTSKLRRFQFLVLPFLFFKFCKAFPDRARKLLQKGAASQLPEGYPIKPNFDPSYGPWDQRLCASPDGDFYKAIKDGQAEVVTAHIKQVTEKSIHLEGSDRVLTPDIIVTATGLKLIMAGGTKLSVDNEPVEIQHKHLWKGAMIEDVPNAAVVLGYTNASWTLGSDATAQFVTRLLNHMDKKGLSQAVPRVDQNSDMQDQSVLNLSSTYIVKAEGNLPKAGNKAPWLPRSNYLRDLWEMKFGSITHDMQFSRIST</sequence>
<dbReference type="Proteomes" id="UP000716446">
    <property type="component" value="Unassembled WGS sequence"/>
</dbReference>
<dbReference type="GO" id="GO:0050660">
    <property type="term" value="F:flavin adenine dinucleotide binding"/>
    <property type="evidence" value="ECO:0007669"/>
    <property type="project" value="InterPro"/>
</dbReference>
<evidence type="ECO:0008006" key="9">
    <source>
        <dbReference type="Google" id="ProtNLM"/>
    </source>
</evidence>
<keyword evidence="2" id="KW-0285">Flavoprotein</keyword>
<evidence type="ECO:0000313" key="8">
    <source>
        <dbReference type="Proteomes" id="UP000716446"/>
    </source>
</evidence>
<dbReference type="InterPro" id="IPR051820">
    <property type="entry name" value="FAD-binding_MO"/>
</dbReference>
<evidence type="ECO:0000256" key="2">
    <source>
        <dbReference type="ARBA" id="ARBA00022630"/>
    </source>
</evidence>
<keyword evidence="8" id="KW-1185">Reference proteome</keyword>
<dbReference type="SUPFAM" id="SSF51905">
    <property type="entry name" value="FAD/NAD(P)-binding domain"/>
    <property type="match status" value="2"/>
</dbReference>
<dbReference type="PANTHER" id="PTHR43872:SF1">
    <property type="entry name" value="MONOOXYGENASE, PUTATIVE (AFU_ORTHOLOGUE AFUA_8G02570)-RELATED"/>
    <property type="match status" value="1"/>
</dbReference>
<dbReference type="InterPro" id="IPR036188">
    <property type="entry name" value="FAD/NAD-bd_sf"/>
</dbReference>
<comment type="cofactor">
    <cofactor evidence="1">
        <name>FAD</name>
        <dbReference type="ChEBI" id="CHEBI:57692"/>
    </cofactor>
</comment>
<evidence type="ECO:0000313" key="7">
    <source>
        <dbReference type="EMBL" id="CAD0089848.1"/>
    </source>
</evidence>
<dbReference type="Pfam" id="PF00743">
    <property type="entry name" value="FMO-like"/>
    <property type="match status" value="1"/>
</dbReference>
<dbReference type="GO" id="GO:0050661">
    <property type="term" value="F:NADP binding"/>
    <property type="evidence" value="ECO:0007669"/>
    <property type="project" value="InterPro"/>
</dbReference>
<evidence type="ECO:0000256" key="3">
    <source>
        <dbReference type="ARBA" id="ARBA00022827"/>
    </source>
</evidence>
<dbReference type="EMBL" id="CAIJEN010000008">
    <property type="protein sequence ID" value="CAD0089848.1"/>
    <property type="molecule type" value="Genomic_DNA"/>
</dbReference>
<dbReference type="GO" id="GO:0004499">
    <property type="term" value="F:N,N-dimethylaniline monooxygenase activity"/>
    <property type="evidence" value="ECO:0007669"/>
    <property type="project" value="InterPro"/>
</dbReference>
<proteinExistence type="predicted"/>
<dbReference type="PANTHER" id="PTHR43872">
    <property type="entry name" value="MONOOXYGENASE, PUTATIVE (AFU_ORTHOLOGUE AFUA_8G02570)-RELATED"/>
    <property type="match status" value="1"/>
</dbReference>
<name>A0A9N8PC54_9PEZI</name>
<organism evidence="7 8">
    <name type="scientific">Aureobasidium vineae</name>
    <dbReference type="NCBI Taxonomy" id="2773715"/>
    <lineage>
        <taxon>Eukaryota</taxon>
        <taxon>Fungi</taxon>
        <taxon>Dikarya</taxon>
        <taxon>Ascomycota</taxon>
        <taxon>Pezizomycotina</taxon>
        <taxon>Dothideomycetes</taxon>
        <taxon>Dothideomycetidae</taxon>
        <taxon>Dothideales</taxon>
        <taxon>Saccotheciaceae</taxon>
        <taxon>Aureobasidium</taxon>
    </lineage>
</organism>
<evidence type="ECO:0000256" key="5">
    <source>
        <dbReference type="ARBA" id="ARBA00023002"/>
    </source>
</evidence>
<dbReference type="FunFam" id="3.50.50.60:FF:000228">
    <property type="entry name" value="FAD-containing monooxygenase EthA"/>
    <property type="match status" value="1"/>
</dbReference>
<accession>A0A9N8PC54</accession>
<dbReference type="Gene3D" id="3.50.50.60">
    <property type="entry name" value="FAD/NAD(P)-binding domain"/>
    <property type="match status" value="2"/>
</dbReference>
<gene>
    <name evidence="7" type="ORF">AWRI4619_LOCUS5919</name>
</gene>
<keyword evidence="4" id="KW-0521">NADP</keyword>
<dbReference type="InterPro" id="IPR020946">
    <property type="entry name" value="Flavin_mOase-like"/>
</dbReference>
<keyword evidence="6" id="KW-0503">Monooxygenase</keyword>
<dbReference type="AlphaFoldDB" id="A0A9N8PC54"/>
<evidence type="ECO:0000256" key="6">
    <source>
        <dbReference type="ARBA" id="ARBA00023033"/>
    </source>
</evidence>
<comment type="caution">
    <text evidence="7">The sequence shown here is derived from an EMBL/GenBank/DDBJ whole genome shotgun (WGS) entry which is preliminary data.</text>
</comment>
<keyword evidence="5" id="KW-0560">Oxidoreductase</keyword>
<evidence type="ECO:0000256" key="4">
    <source>
        <dbReference type="ARBA" id="ARBA00022857"/>
    </source>
</evidence>
<keyword evidence="3" id="KW-0274">FAD</keyword>
<protein>
    <recommendedName>
        <fullName evidence="9">Monooxygenase flavin-binding family protein-like protein</fullName>
    </recommendedName>
</protein>
<reference evidence="7" key="1">
    <citation type="submission" date="2020-06" db="EMBL/GenBank/DDBJ databases">
        <authorList>
            <person name="Onetto C."/>
        </authorList>
    </citation>
    <scope>NUCLEOTIDE SEQUENCE</scope>
</reference>